<evidence type="ECO:0000313" key="3">
    <source>
        <dbReference type="Proteomes" id="UP000095751"/>
    </source>
</evidence>
<dbReference type="KEGG" id="fcy:FRACYDRAFT_267105"/>
<name>A0A1E7FV13_9STRA</name>
<keyword evidence="3" id="KW-1185">Reference proteome</keyword>
<dbReference type="AlphaFoldDB" id="A0A1E7FV13"/>
<sequence length="136" mass="15826">MIFADDDRIKNFIPFRPGSKWSELCRPAYSPEEIPVYPKDVFIVDIKELPLFLKQTKVCKDLIPLRTDVQKKATFDLWYNHKGGKEKSAKRSAEWYHNGGGKDRQAEYRASEKGQKTLQKRNATKRAKLLSNINCH</sequence>
<proteinExistence type="predicted"/>
<reference evidence="2 3" key="1">
    <citation type="submission" date="2016-09" db="EMBL/GenBank/DDBJ databases">
        <title>Extensive genetic diversity and differential bi-allelic expression allows diatom success in the polar Southern Ocean.</title>
        <authorList>
            <consortium name="DOE Joint Genome Institute"/>
            <person name="Mock T."/>
            <person name="Otillar R.P."/>
            <person name="Strauss J."/>
            <person name="Dupont C."/>
            <person name="Frickenhaus S."/>
            <person name="Maumus F."/>
            <person name="Mcmullan M."/>
            <person name="Sanges R."/>
            <person name="Schmutz J."/>
            <person name="Toseland A."/>
            <person name="Valas R."/>
            <person name="Veluchamy A."/>
            <person name="Ward B.J."/>
            <person name="Allen A."/>
            <person name="Barry K."/>
            <person name="Falciatore A."/>
            <person name="Ferrante M."/>
            <person name="Fortunato A.E."/>
            <person name="Gloeckner G."/>
            <person name="Gruber A."/>
            <person name="Hipkin R."/>
            <person name="Janech M."/>
            <person name="Kroth P."/>
            <person name="Leese F."/>
            <person name="Lindquist E."/>
            <person name="Lyon B.R."/>
            <person name="Martin J."/>
            <person name="Mayer C."/>
            <person name="Parker M."/>
            <person name="Quesneville H."/>
            <person name="Raymond J."/>
            <person name="Uhlig C."/>
            <person name="Valentin K.U."/>
            <person name="Worden A.Z."/>
            <person name="Armbrust E.V."/>
            <person name="Bowler C."/>
            <person name="Green B."/>
            <person name="Moulton V."/>
            <person name="Van Oosterhout C."/>
            <person name="Grigoriev I."/>
        </authorList>
    </citation>
    <scope>NUCLEOTIDE SEQUENCE [LARGE SCALE GENOMIC DNA]</scope>
    <source>
        <strain evidence="2 3">CCMP1102</strain>
    </source>
</reference>
<organism evidence="2 3">
    <name type="scientific">Fragilariopsis cylindrus CCMP1102</name>
    <dbReference type="NCBI Taxonomy" id="635003"/>
    <lineage>
        <taxon>Eukaryota</taxon>
        <taxon>Sar</taxon>
        <taxon>Stramenopiles</taxon>
        <taxon>Ochrophyta</taxon>
        <taxon>Bacillariophyta</taxon>
        <taxon>Bacillariophyceae</taxon>
        <taxon>Bacillariophycidae</taxon>
        <taxon>Bacillariales</taxon>
        <taxon>Bacillariaceae</taxon>
        <taxon>Fragilariopsis</taxon>
    </lineage>
</organism>
<gene>
    <name evidence="2" type="ORF">FRACYDRAFT_267105</name>
</gene>
<dbReference type="EMBL" id="KV784353">
    <property type="protein sequence ID" value="OEU21982.1"/>
    <property type="molecule type" value="Genomic_DNA"/>
</dbReference>
<evidence type="ECO:0000256" key="1">
    <source>
        <dbReference type="SAM" id="MobiDB-lite"/>
    </source>
</evidence>
<protein>
    <submittedName>
        <fullName evidence="2">Uncharacterized protein</fullName>
    </submittedName>
</protein>
<dbReference type="InParanoid" id="A0A1E7FV13"/>
<feature type="region of interest" description="Disordered" evidence="1">
    <location>
        <begin position="89"/>
        <end position="123"/>
    </location>
</feature>
<feature type="compositionally biased region" description="Basic and acidic residues" evidence="1">
    <location>
        <begin position="89"/>
        <end position="115"/>
    </location>
</feature>
<dbReference type="Proteomes" id="UP000095751">
    <property type="component" value="Unassembled WGS sequence"/>
</dbReference>
<accession>A0A1E7FV13</accession>
<evidence type="ECO:0000313" key="2">
    <source>
        <dbReference type="EMBL" id="OEU21982.1"/>
    </source>
</evidence>